<dbReference type="Proteomes" id="UP000219439">
    <property type="component" value="Unassembled WGS sequence"/>
</dbReference>
<name>A0A285PDT5_9HYPH</name>
<accession>A0A285PDT5</accession>
<dbReference type="RefSeq" id="WP_097153755.1">
    <property type="nucleotide sequence ID" value="NZ_OBEL01000002.1"/>
</dbReference>
<dbReference type="EMBL" id="OBEL01000002">
    <property type="protein sequence ID" value="SNZ19403.1"/>
    <property type="molecule type" value="Genomic_DNA"/>
</dbReference>
<keyword evidence="2" id="KW-1185">Reference proteome</keyword>
<sequence>MTGNDLSGLLAGQALKELDWRALEDSEDLVSDYYAIRAEGKNFPTRHWVWICEFHGQRLEAEAATLDGAKALVDLHRREMIDCLLGDGKERLLSQPYYDENGKEL</sequence>
<protein>
    <submittedName>
        <fullName evidence="1">Uncharacterized protein</fullName>
    </submittedName>
</protein>
<gene>
    <name evidence="1" type="ORF">SAMN06265368_2488</name>
</gene>
<evidence type="ECO:0000313" key="1">
    <source>
        <dbReference type="EMBL" id="SNZ19403.1"/>
    </source>
</evidence>
<organism evidence="1 2">
    <name type="scientific">Cohaesibacter gelatinilyticus</name>
    <dbReference type="NCBI Taxonomy" id="372072"/>
    <lineage>
        <taxon>Bacteria</taxon>
        <taxon>Pseudomonadati</taxon>
        <taxon>Pseudomonadota</taxon>
        <taxon>Alphaproteobacteria</taxon>
        <taxon>Hyphomicrobiales</taxon>
        <taxon>Cohaesibacteraceae</taxon>
    </lineage>
</organism>
<proteinExistence type="predicted"/>
<dbReference type="AlphaFoldDB" id="A0A285PDT5"/>
<evidence type="ECO:0000313" key="2">
    <source>
        <dbReference type="Proteomes" id="UP000219439"/>
    </source>
</evidence>
<reference evidence="1 2" key="1">
    <citation type="submission" date="2017-09" db="EMBL/GenBank/DDBJ databases">
        <authorList>
            <person name="Ehlers B."/>
            <person name="Leendertz F.H."/>
        </authorList>
    </citation>
    <scope>NUCLEOTIDE SEQUENCE [LARGE SCALE GENOMIC DNA]</scope>
    <source>
        <strain evidence="1 2">DSM 18289</strain>
    </source>
</reference>